<evidence type="ECO:0000256" key="3">
    <source>
        <dbReference type="ARBA" id="ARBA00022448"/>
    </source>
</evidence>
<dbReference type="GO" id="GO:0015159">
    <property type="term" value="F:polysaccharide transmembrane transporter activity"/>
    <property type="evidence" value="ECO:0007669"/>
    <property type="project" value="InterPro"/>
</dbReference>
<evidence type="ECO:0000256" key="9">
    <source>
        <dbReference type="ARBA" id="ARBA00023065"/>
    </source>
</evidence>
<dbReference type="AlphaFoldDB" id="A0A3G8MCS8"/>
<dbReference type="GO" id="GO:0046930">
    <property type="term" value="C:pore complex"/>
    <property type="evidence" value="ECO:0007669"/>
    <property type="project" value="UniProtKB-KW"/>
</dbReference>
<dbReference type="PANTHER" id="PTHR33619">
    <property type="entry name" value="POLYSACCHARIDE EXPORT PROTEIN GFCE-RELATED"/>
    <property type="match status" value="1"/>
</dbReference>
<evidence type="ECO:0000256" key="1">
    <source>
        <dbReference type="ARBA" id="ARBA00004571"/>
    </source>
</evidence>
<evidence type="ECO:0000256" key="11">
    <source>
        <dbReference type="ARBA" id="ARBA00023136"/>
    </source>
</evidence>
<keyword evidence="4" id="KW-1134">Transmembrane beta strand</keyword>
<dbReference type="InterPro" id="IPR054765">
    <property type="entry name" value="SLBB_dom"/>
</dbReference>
<keyword evidence="14" id="KW-0449">Lipoprotein</keyword>
<dbReference type="Pfam" id="PF10531">
    <property type="entry name" value="SLBB"/>
    <property type="match status" value="1"/>
</dbReference>
<comment type="subcellular location">
    <subcellularLocation>
        <location evidence="1">Cell outer membrane</location>
        <topology evidence="1">Multi-pass membrane protein</topology>
    </subcellularLocation>
</comment>
<evidence type="ECO:0000256" key="12">
    <source>
        <dbReference type="ARBA" id="ARBA00023139"/>
    </source>
</evidence>
<keyword evidence="13" id="KW-0998">Cell outer membrane</keyword>
<evidence type="ECO:0000256" key="10">
    <source>
        <dbReference type="ARBA" id="ARBA00023114"/>
    </source>
</evidence>
<gene>
    <name evidence="18" type="ORF">EHO51_12835</name>
</gene>
<comment type="similarity">
    <text evidence="2">Belongs to the BexD/CtrA/VexA family.</text>
</comment>
<keyword evidence="11" id="KW-0472">Membrane</keyword>
<evidence type="ECO:0000259" key="16">
    <source>
        <dbReference type="Pfam" id="PF10531"/>
    </source>
</evidence>
<evidence type="ECO:0000256" key="14">
    <source>
        <dbReference type="ARBA" id="ARBA00023288"/>
    </source>
</evidence>
<evidence type="ECO:0000259" key="15">
    <source>
        <dbReference type="Pfam" id="PF02563"/>
    </source>
</evidence>
<dbReference type="GO" id="GO:0009279">
    <property type="term" value="C:cell outer membrane"/>
    <property type="evidence" value="ECO:0007669"/>
    <property type="project" value="UniProtKB-SubCell"/>
</dbReference>
<dbReference type="GO" id="GO:0006811">
    <property type="term" value="P:monoatomic ion transport"/>
    <property type="evidence" value="ECO:0007669"/>
    <property type="project" value="UniProtKB-KW"/>
</dbReference>
<keyword evidence="9" id="KW-0406">Ion transport</keyword>
<dbReference type="Gene3D" id="3.30.1950.10">
    <property type="entry name" value="wza like domain"/>
    <property type="match status" value="1"/>
</dbReference>
<evidence type="ECO:0000256" key="7">
    <source>
        <dbReference type="ARBA" id="ARBA00022729"/>
    </source>
</evidence>
<keyword evidence="6" id="KW-0812">Transmembrane</keyword>
<organism evidence="18 19">
    <name type="scientific">Methylocystis rosea</name>
    <dbReference type="NCBI Taxonomy" id="173366"/>
    <lineage>
        <taxon>Bacteria</taxon>
        <taxon>Pseudomonadati</taxon>
        <taxon>Pseudomonadota</taxon>
        <taxon>Alphaproteobacteria</taxon>
        <taxon>Hyphomicrobiales</taxon>
        <taxon>Methylocystaceae</taxon>
        <taxon>Methylocystis</taxon>
    </lineage>
</organism>
<dbReference type="PANTHER" id="PTHR33619:SF3">
    <property type="entry name" value="POLYSACCHARIDE EXPORT PROTEIN GFCE-RELATED"/>
    <property type="match status" value="1"/>
</dbReference>
<keyword evidence="8" id="KW-0625">Polysaccharide transport</keyword>
<dbReference type="InterPro" id="IPR019554">
    <property type="entry name" value="Soluble_ligand-bd"/>
</dbReference>
<evidence type="ECO:0000259" key="17">
    <source>
        <dbReference type="Pfam" id="PF22461"/>
    </source>
</evidence>
<dbReference type="KEGG" id="mros:EHO51_12835"/>
<name>A0A3G8MCS8_9HYPH</name>
<evidence type="ECO:0000256" key="8">
    <source>
        <dbReference type="ARBA" id="ARBA00023047"/>
    </source>
</evidence>
<proteinExistence type="inferred from homology"/>
<evidence type="ECO:0000256" key="2">
    <source>
        <dbReference type="ARBA" id="ARBA00009450"/>
    </source>
</evidence>
<sequence>MAPTLATPEPSFALVEIDENSLIVLARRAPPTLRGYFGDYRPAAAQAIGIGDSVQITVWEAASGGLFSAPVADRMSPGSRSAAIPDQMVGRDGSVTVPYAGRIQVAGRNQQEVESAIIERLRGKAIEPQVVVNVTRNITNAVTVTGEVSNGSRVPLTLGGDRIMDVIAAAGGYRSPVHETFVTLTRGNRTARAPIQALLVNPREDIYLRAGDILTVERTPQTFTVMGATGANAVVPFDARGITLEEAIGRAGGLTDSRADPDGVFILRYEPASLAREYPQVSPRLLALGLVPVAYHLNLREPAALFAARRFPIRDKDILYVSNAPFSDISKLMQLVGTVGQPAIQGVAVSRYLY</sequence>
<dbReference type="GO" id="GO:0015288">
    <property type="term" value="F:porin activity"/>
    <property type="evidence" value="ECO:0007669"/>
    <property type="project" value="UniProtKB-KW"/>
</dbReference>
<evidence type="ECO:0000256" key="6">
    <source>
        <dbReference type="ARBA" id="ARBA00022692"/>
    </source>
</evidence>
<feature type="domain" description="SLBB" evidence="17">
    <location>
        <begin position="221"/>
        <end position="321"/>
    </location>
</feature>
<reference evidence="18 19" key="1">
    <citation type="submission" date="2018-11" db="EMBL/GenBank/DDBJ databases">
        <title>Genome squencing of methanotrophic bacteria isolated from alkaline groundwater in Korea.</title>
        <authorList>
            <person name="Nguyen L.N."/>
        </authorList>
    </citation>
    <scope>NUCLEOTIDE SEQUENCE [LARGE SCALE GENOMIC DNA]</scope>
    <source>
        <strain evidence="18 19">GW6</strain>
    </source>
</reference>
<dbReference type="InterPro" id="IPR049712">
    <property type="entry name" value="Poly_export"/>
</dbReference>
<protein>
    <submittedName>
        <fullName evidence="18">Sugar transporter</fullName>
    </submittedName>
</protein>
<keyword evidence="12" id="KW-0564">Palmitate</keyword>
<dbReference type="InterPro" id="IPR003715">
    <property type="entry name" value="Poly_export_N"/>
</dbReference>
<evidence type="ECO:0000256" key="4">
    <source>
        <dbReference type="ARBA" id="ARBA00022452"/>
    </source>
</evidence>
<dbReference type="Proteomes" id="UP000273982">
    <property type="component" value="Chromosome"/>
</dbReference>
<accession>A0A3G8MCS8</accession>
<dbReference type="Pfam" id="PF02563">
    <property type="entry name" value="Poly_export"/>
    <property type="match status" value="1"/>
</dbReference>
<keyword evidence="5 18" id="KW-0762">Sugar transport</keyword>
<keyword evidence="7" id="KW-0732">Signal</keyword>
<evidence type="ECO:0000256" key="5">
    <source>
        <dbReference type="ARBA" id="ARBA00022597"/>
    </source>
</evidence>
<evidence type="ECO:0000313" key="19">
    <source>
        <dbReference type="Proteomes" id="UP000273982"/>
    </source>
</evidence>
<dbReference type="Gene3D" id="3.10.560.10">
    <property type="entry name" value="Outer membrane lipoprotein wza domain like"/>
    <property type="match status" value="2"/>
</dbReference>
<dbReference type="Pfam" id="PF22461">
    <property type="entry name" value="SLBB_2"/>
    <property type="match status" value="1"/>
</dbReference>
<evidence type="ECO:0000256" key="13">
    <source>
        <dbReference type="ARBA" id="ARBA00023237"/>
    </source>
</evidence>
<keyword evidence="3" id="KW-0813">Transport</keyword>
<dbReference type="EMBL" id="CP034086">
    <property type="protein sequence ID" value="AZG78628.1"/>
    <property type="molecule type" value="Genomic_DNA"/>
</dbReference>
<keyword evidence="10" id="KW-0626">Porin</keyword>
<feature type="domain" description="Soluble ligand binding" evidence="16">
    <location>
        <begin position="142"/>
        <end position="189"/>
    </location>
</feature>
<feature type="domain" description="Polysaccharide export protein N-terminal" evidence="15">
    <location>
        <begin position="45"/>
        <end position="135"/>
    </location>
</feature>
<evidence type="ECO:0000313" key="18">
    <source>
        <dbReference type="EMBL" id="AZG78628.1"/>
    </source>
</evidence>